<protein>
    <submittedName>
        <fullName evidence="14">Potassium transporter</fullName>
    </submittedName>
</protein>
<feature type="transmembrane region" description="Helical" evidence="13">
    <location>
        <begin position="16"/>
        <end position="37"/>
    </location>
</feature>
<dbReference type="InterPro" id="IPR003445">
    <property type="entry name" value="Cat_transpt"/>
</dbReference>
<name>A0A3G1L145_FORW1</name>
<organism evidence="14 15">
    <name type="scientific">Formimonas warabiya</name>
    <dbReference type="NCBI Taxonomy" id="1761012"/>
    <lineage>
        <taxon>Bacteria</taxon>
        <taxon>Bacillati</taxon>
        <taxon>Bacillota</taxon>
        <taxon>Clostridia</taxon>
        <taxon>Eubacteriales</taxon>
        <taxon>Peptococcaceae</taxon>
        <taxon>Candidatus Formimonas</taxon>
    </lineage>
</organism>
<evidence type="ECO:0000256" key="1">
    <source>
        <dbReference type="ARBA" id="ARBA00004429"/>
    </source>
</evidence>
<feature type="binding site" evidence="12">
    <location>
        <position position="198"/>
    </location>
    <ligand>
        <name>K(+)</name>
        <dbReference type="ChEBI" id="CHEBI:29103"/>
    </ligand>
</feature>
<feature type="transmembrane region" description="Helical" evidence="13">
    <location>
        <begin position="161"/>
        <end position="185"/>
    </location>
</feature>
<dbReference type="EMBL" id="CP017634">
    <property type="protein sequence ID" value="ATW28387.1"/>
    <property type="molecule type" value="Genomic_DNA"/>
</dbReference>
<evidence type="ECO:0000256" key="12">
    <source>
        <dbReference type="PIRSR" id="PIRSR006247-1"/>
    </source>
</evidence>
<gene>
    <name evidence="14" type="ORF">DCMF_05805</name>
</gene>
<dbReference type="GO" id="GO:0005886">
    <property type="term" value="C:plasma membrane"/>
    <property type="evidence" value="ECO:0007669"/>
    <property type="project" value="UniProtKB-SubCell"/>
</dbReference>
<dbReference type="Pfam" id="PF02386">
    <property type="entry name" value="TrkH"/>
    <property type="match status" value="1"/>
</dbReference>
<feature type="binding site" evidence="12">
    <location>
        <position position="293"/>
    </location>
    <ligand>
        <name>K(+)</name>
        <dbReference type="ChEBI" id="CHEBI:29103"/>
    </ligand>
</feature>
<feature type="transmembrane region" description="Helical" evidence="13">
    <location>
        <begin position="214"/>
        <end position="232"/>
    </location>
</feature>
<evidence type="ECO:0000256" key="4">
    <source>
        <dbReference type="ARBA" id="ARBA00022475"/>
    </source>
</evidence>
<accession>A0A3G1L145</accession>
<evidence type="ECO:0000313" key="15">
    <source>
        <dbReference type="Proteomes" id="UP000323521"/>
    </source>
</evidence>
<feature type="transmembrane region" description="Helical" evidence="13">
    <location>
        <begin position="49"/>
        <end position="69"/>
    </location>
</feature>
<feature type="binding site" evidence="12">
    <location>
        <position position="294"/>
    </location>
    <ligand>
        <name>K(+)</name>
        <dbReference type="ChEBI" id="CHEBI:29103"/>
    </ligand>
</feature>
<keyword evidence="12" id="KW-0479">Metal-binding</keyword>
<proteinExistence type="inferred from homology"/>
<comment type="subcellular location">
    <subcellularLocation>
        <location evidence="1">Cell inner membrane</location>
        <topology evidence="1">Multi-pass membrane protein</topology>
    </subcellularLocation>
</comment>
<keyword evidence="6" id="KW-0633">Potassium transport</keyword>
<evidence type="ECO:0000256" key="3">
    <source>
        <dbReference type="ARBA" id="ARBA00022448"/>
    </source>
</evidence>
<dbReference type="InterPro" id="IPR004772">
    <property type="entry name" value="TrkH"/>
</dbReference>
<evidence type="ECO:0000256" key="8">
    <source>
        <dbReference type="ARBA" id="ARBA00022958"/>
    </source>
</evidence>
<evidence type="ECO:0000256" key="11">
    <source>
        <dbReference type="ARBA" id="ARBA00023136"/>
    </source>
</evidence>
<evidence type="ECO:0000256" key="6">
    <source>
        <dbReference type="ARBA" id="ARBA00022538"/>
    </source>
</evidence>
<keyword evidence="3" id="KW-0813">Transport</keyword>
<keyword evidence="8 12" id="KW-0630">Potassium</keyword>
<feature type="binding site" evidence="12">
    <location>
        <position position="90"/>
    </location>
    <ligand>
        <name>K(+)</name>
        <dbReference type="ChEBI" id="CHEBI:29103"/>
    </ligand>
</feature>
<evidence type="ECO:0000313" key="14">
    <source>
        <dbReference type="EMBL" id="ATW28387.1"/>
    </source>
</evidence>
<dbReference type="Proteomes" id="UP000323521">
    <property type="component" value="Chromosome"/>
</dbReference>
<feature type="transmembrane region" description="Helical" evidence="13">
    <location>
        <begin position="252"/>
        <end position="271"/>
    </location>
</feature>
<evidence type="ECO:0000256" key="5">
    <source>
        <dbReference type="ARBA" id="ARBA00022519"/>
    </source>
</evidence>
<keyword evidence="10" id="KW-0406">Ion transport</keyword>
<keyword evidence="5" id="KW-0997">Cell inner membrane</keyword>
<keyword evidence="4" id="KW-1003">Cell membrane</keyword>
<dbReference type="KEGG" id="fwa:DCMF_05805"/>
<sequence length="460" mass="50830">MIFPLGWSVYYREPDALAILYALAVTMVVGGLMTFFLKSRETIRQREGFAIVSLGWIFASLFGSLPYLFSGTFVSFTDAFFETMSGFTTTGASVLTNIEVLPHGILFWRSLTHWLGGMGIMVLFVALLSQLGGGGLQMFKAESPGPVAERIKPRIQETAKALWLTYVILSLLQVILLLFGGMNLFDALCHTFGTMATGGFSTKNLSIGYYPSPYIQWVITIFMFAAGANFALYYQMVKKRTNSFWQNEEFRLYLWITLGSILFICADLALNQPSGLEKTVRDAAFQVVSIITTTGYATVDFEKWPTFSKIILLITMFIGGCSGSTGGAVKVGRILILLKHTFIEILRLIHPRSVKCLKIGDKTVPDAVVINVLQFFFLYLLIFFLGTAVMAAFGLNMIEAFSSVATTLGNVGPGFGLVGPMGNFAAIPEAGKWFLSLFMLLGRLEIFTVLVLFVPEVWKS</sequence>
<dbReference type="PIRSF" id="PIRSF006247">
    <property type="entry name" value="TrkH"/>
    <property type="match status" value="1"/>
</dbReference>
<reference evidence="14 15" key="1">
    <citation type="submission" date="2016-10" db="EMBL/GenBank/DDBJ databases">
        <title>Complete Genome Sequence of Peptococcaceae strain DCMF.</title>
        <authorList>
            <person name="Edwards R.J."/>
            <person name="Holland S.I."/>
            <person name="Deshpande N.P."/>
            <person name="Wong Y.K."/>
            <person name="Ertan H."/>
            <person name="Manefield M."/>
            <person name="Russell T.L."/>
            <person name="Lee M.J."/>
        </authorList>
    </citation>
    <scope>NUCLEOTIDE SEQUENCE [LARGE SCALE GENOMIC DNA]</scope>
    <source>
        <strain evidence="14 15">DCMF</strain>
    </source>
</reference>
<feature type="binding site" evidence="12">
    <location>
        <position position="411"/>
    </location>
    <ligand>
        <name>K(+)</name>
        <dbReference type="ChEBI" id="CHEBI:29103"/>
    </ligand>
</feature>
<evidence type="ECO:0000256" key="2">
    <source>
        <dbReference type="ARBA" id="ARBA00009137"/>
    </source>
</evidence>
<feature type="transmembrane region" description="Helical" evidence="13">
    <location>
        <begin position="311"/>
        <end position="329"/>
    </location>
</feature>
<dbReference type="PANTHER" id="PTHR32024">
    <property type="entry name" value="TRK SYSTEM POTASSIUM UPTAKE PROTEIN TRKG-RELATED"/>
    <property type="match status" value="1"/>
</dbReference>
<evidence type="ECO:0000256" key="7">
    <source>
        <dbReference type="ARBA" id="ARBA00022692"/>
    </source>
</evidence>
<dbReference type="AlphaFoldDB" id="A0A3G1L145"/>
<keyword evidence="15" id="KW-1185">Reference proteome</keyword>
<keyword evidence="9 13" id="KW-1133">Transmembrane helix</keyword>
<feature type="binding site" evidence="12">
    <location>
        <position position="89"/>
    </location>
    <ligand>
        <name>K(+)</name>
        <dbReference type="ChEBI" id="CHEBI:29103"/>
    </ligand>
</feature>
<feature type="transmembrane region" description="Helical" evidence="13">
    <location>
        <begin position="407"/>
        <end position="427"/>
    </location>
</feature>
<evidence type="ECO:0000256" key="10">
    <source>
        <dbReference type="ARBA" id="ARBA00023065"/>
    </source>
</evidence>
<evidence type="ECO:0000256" key="9">
    <source>
        <dbReference type="ARBA" id="ARBA00022989"/>
    </source>
</evidence>
<dbReference type="NCBIfam" id="TIGR00933">
    <property type="entry name" value="2a38"/>
    <property type="match status" value="1"/>
</dbReference>
<dbReference type="GO" id="GO:0046872">
    <property type="term" value="F:metal ion binding"/>
    <property type="evidence" value="ECO:0007669"/>
    <property type="project" value="UniProtKB-KW"/>
</dbReference>
<feature type="binding site" evidence="12">
    <location>
        <position position="410"/>
    </location>
    <ligand>
        <name>K(+)</name>
        <dbReference type="ChEBI" id="CHEBI:29103"/>
    </ligand>
</feature>
<comment type="similarity">
    <text evidence="2">Belongs to the TrkH potassium transport family.</text>
</comment>
<keyword evidence="7 13" id="KW-0812">Transmembrane</keyword>
<dbReference type="PANTHER" id="PTHR32024:SF2">
    <property type="entry name" value="TRK SYSTEM POTASSIUM UPTAKE PROTEIN TRKG-RELATED"/>
    <property type="match status" value="1"/>
</dbReference>
<feature type="transmembrane region" description="Helical" evidence="13">
    <location>
        <begin position="372"/>
        <end position="395"/>
    </location>
</feature>
<feature type="transmembrane region" description="Helical" evidence="13">
    <location>
        <begin position="111"/>
        <end position="131"/>
    </location>
</feature>
<evidence type="ECO:0000256" key="13">
    <source>
        <dbReference type="SAM" id="Phobius"/>
    </source>
</evidence>
<dbReference type="GO" id="GO:0015379">
    <property type="term" value="F:potassium:chloride symporter activity"/>
    <property type="evidence" value="ECO:0007669"/>
    <property type="project" value="InterPro"/>
</dbReference>
<feature type="transmembrane region" description="Helical" evidence="13">
    <location>
        <begin position="433"/>
        <end position="454"/>
    </location>
</feature>
<keyword evidence="11 13" id="KW-0472">Membrane</keyword>